<evidence type="ECO:0000313" key="2">
    <source>
        <dbReference type="EMBL" id="GCE96318.1"/>
    </source>
</evidence>
<dbReference type="RefSeq" id="WP_172973478.1">
    <property type="nucleotide sequence ID" value="NZ_BIMW01000180.1"/>
</dbReference>
<dbReference type="GeneID" id="301685860"/>
<protein>
    <submittedName>
        <fullName evidence="2">Uncharacterized protein</fullName>
    </submittedName>
</protein>
<evidence type="ECO:0000313" key="3">
    <source>
        <dbReference type="Proteomes" id="UP000326169"/>
    </source>
</evidence>
<sequence>MDTITHYRQIVKDPLFQQPINRVSLRNGVSLSLHQPPRKPPFLLQQPINRVSLRNGVSLPPHQPPRKPPFLLQQPINRVSLRNGVSLSSLEKRGFLSPQEPINPVSSPQLLIIGY</sequence>
<feature type="region of interest" description="Disordered" evidence="1">
    <location>
        <begin position="54"/>
        <end position="73"/>
    </location>
</feature>
<organism evidence="2 3">
    <name type="scientific">Limnospira platensis NIES-46</name>
    <dbReference type="NCBI Taxonomy" id="1236695"/>
    <lineage>
        <taxon>Bacteria</taxon>
        <taxon>Bacillati</taxon>
        <taxon>Cyanobacteriota</taxon>
        <taxon>Cyanophyceae</taxon>
        <taxon>Oscillatoriophycideae</taxon>
        <taxon>Oscillatoriales</taxon>
        <taxon>Sirenicapillariaceae</taxon>
        <taxon>Limnospira</taxon>
    </lineage>
</organism>
<dbReference type="EMBL" id="BIMW01000180">
    <property type="protein sequence ID" value="GCE96318.1"/>
    <property type="molecule type" value="Genomic_DNA"/>
</dbReference>
<reference evidence="2 3" key="1">
    <citation type="journal article" date="2019" name="J Genomics">
        <title>The Draft Genome of a Hydrogen-producing Cyanobacterium, Arthrospira platensis NIES-46.</title>
        <authorList>
            <person name="Suzuki S."/>
            <person name="Yamaguchi H."/>
            <person name="Kawachi M."/>
        </authorList>
    </citation>
    <scope>NUCLEOTIDE SEQUENCE [LARGE SCALE GENOMIC DNA]</scope>
    <source>
        <strain evidence="2 3">NIES-46</strain>
    </source>
</reference>
<accession>A0A5M3TE99</accession>
<name>A0A5M3TE99_LIMPL</name>
<gene>
    <name evidence="2" type="ORF">NIES46_43870</name>
</gene>
<comment type="caution">
    <text evidence="2">The sequence shown here is derived from an EMBL/GenBank/DDBJ whole genome shotgun (WGS) entry which is preliminary data.</text>
</comment>
<proteinExistence type="predicted"/>
<keyword evidence="3" id="KW-1185">Reference proteome</keyword>
<dbReference type="Proteomes" id="UP000326169">
    <property type="component" value="Unassembled WGS sequence"/>
</dbReference>
<evidence type="ECO:0000256" key="1">
    <source>
        <dbReference type="SAM" id="MobiDB-lite"/>
    </source>
</evidence>